<dbReference type="SUPFAM" id="SSF53448">
    <property type="entry name" value="Nucleotide-diphospho-sugar transferases"/>
    <property type="match status" value="1"/>
</dbReference>
<comment type="caution">
    <text evidence="9">The sequence shown here is derived from an EMBL/GenBank/DDBJ whole genome shotgun (WGS) entry which is preliminary data.</text>
</comment>
<dbReference type="InterPro" id="IPR029044">
    <property type="entry name" value="Nucleotide-diphossugar_trans"/>
</dbReference>
<keyword evidence="3" id="KW-0808">Transferase</keyword>
<dbReference type="Proteomes" id="UP001430796">
    <property type="component" value="Unassembled WGS sequence"/>
</dbReference>
<dbReference type="Gene3D" id="3.90.550.10">
    <property type="entry name" value="Spore Coat Polysaccharide Biosynthesis Protein SpsA, Chain A"/>
    <property type="match status" value="1"/>
</dbReference>
<evidence type="ECO:0000256" key="1">
    <source>
        <dbReference type="ARBA" id="ARBA00004141"/>
    </source>
</evidence>
<evidence type="ECO:0000256" key="3">
    <source>
        <dbReference type="ARBA" id="ARBA00022679"/>
    </source>
</evidence>
<reference evidence="9 10" key="2">
    <citation type="submission" date="2022-01" db="EMBL/GenBank/DDBJ databases">
        <title>Lysobacter chinensis sp. nov., a bacterium isolated from cow dung compost.</title>
        <authorList>
            <person name="Liu Y."/>
        </authorList>
    </citation>
    <scope>NUCLEOTIDE SEQUENCE [LARGE SCALE GENOMIC DNA]</scope>
    <source>
        <strain evidence="9 10">TLK-CK17</strain>
    </source>
</reference>
<comment type="subcellular location">
    <subcellularLocation>
        <location evidence="1">Membrane</location>
        <topology evidence="1">Multi-pass membrane protein</topology>
    </subcellularLocation>
</comment>
<feature type="transmembrane region" description="Helical" evidence="7">
    <location>
        <begin position="247"/>
        <end position="268"/>
    </location>
</feature>
<evidence type="ECO:0000313" key="9">
    <source>
        <dbReference type="EMBL" id="MCF7222531.1"/>
    </source>
</evidence>
<name>A0ABS9HUG5_9GAMM</name>
<dbReference type="InterPro" id="IPR001173">
    <property type="entry name" value="Glyco_trans_2-like"/>
</dbReference>
<keyword evidence="10" id="KW-1185">Reference proteome</keyword>
<evidence type="ECO:0000256" key="5">
    <source>
        <dbReference type="ARBA" id="ARBA00022989"/>
    </source>
</evidence>
<dbReference type="Pfam" id="PF00535">
    <property type="entry name" value="Glycos_transf_2"/>
    <property type="match status" value="1"/>
</dbReference>
<keyword evidence="6 7" id="KW-0472">Membrane</keyword>
<evidence type="ECO:0000256" key="7">
    <source>
        <dbReference type="SAM" id="Phobius"/>
    </source>
</evidence>
<keyword evidence="4 7" id="KW-0812">Transmembrane</keyword>
<keyword evidence="2" id="KW-0328">Glycosyltransferase</keyword>
<evidence type="ECO:0000313" key="10">
    <source>
        <dbReference type="Proteomes" id="UP001430796"/>
    </source>
</evidence>
<dbReference type="RefSeq" id="WP_237055211.1">
    <property type="nucleotide sequence ID" value="NZ_JAKJPO010000007.1"/>
</dbReference>
<evidence type="ECO:0000259" key="8">
    <source>
        <dbReference type="Pfam" id="PF00535"/>
    </source>
</evidence>
<evidence type="ECO:0000256" key="2">
    <source>
        <dbReference type="ARBA" id="ARBA00022676"/>
    </source>
</evidence>
<gene>
    <name evidence="9" type="ORF">L3V18_12150</name>
</gene>
<dbReference type="PANTHER" id="PTHR48090:SF1">
    <property type="entry name" value="PROPHAGE BACTOPRENOL GLUCOSYL TRANSFERASE HOMOLOG"/>
    <property type="match status" value="1"/>
</dbReference>
<evidence type="ECO:0000256" key="4">
    <source>
        <dbReference type="ARBA" id="ARBA00022692"/>
    </source>
</evidence>
<proteinExistence type="predicted"/>
<protein>
    <submittedName>
        <fullName evidence="9">Glycosyltransferase family 2 protein</fullName>
    </submittedName>
</protein>
<dbReference type="InterPro" id="IPR050256">
    <property type="entry name" value="Glycosyltransferase_2"/>
</dbReference>
<reference evidence="10" key="1">
    <citation type="submission" date="2022-01" db="EMBL/GenBank/DDBJ databases">
        <title>Lysobacter chinensis sp. nov., a bacterium isolated from cow dung compost.</title>
        <authorList>
            <person name="Zhou L.Y."/>
        </authorList>
    </citation>
    <scope>NUCLEOTIDE SEQUENCE [LARGE SCALE GENOMIC DNA]</scope>
    <source>
        <strain evidence="10">TLK-CK17</strain>
    </source>
</reference>
<dbReference type="CDD" id="cd04187">
    <property type="entry name" value="DPM1_like_bac"/>
    <property type="match status" value="1"/>
</dbReference>
<feature type="transmembrane region" description="Helical" evidence="7">
    <location>
        <begin position="280"/>
        <end position="305"/>
    </location>
</feature>
<sequence>MNPDTSRYGSPDSGLRDCLTVVVAAFNEADSLPLLHPRVASTLDALAADGVAGRLLYVDDGSRDGTWEVLQSLAAGDRRVALLRLSRNFGKEAALTAGLDRVETGAALILDADGQDPPELIPEFVAKWREGFDDVHGTRIEREGEGWIKRMTAHAFYRVIGRLSKTPIPPDTGDFRLLSPRALAALRQLRERHRFMKGLFGWVGFNRVSVPYHRDARMAGRSKFNLWRLWNFALEGITSFSTAPLRLATYLGLLTAAVAFAYGVWIIVKALIWSDPVAGWPTMMAVILFLGGVQLIALGLIGEYLGRLYEEAKQRPLYLVDDWRPAADAARVAAVSRPAGEPLAAYRSGTD</sequence>
<accession>A0ABS9HUG5</accession>
<feature type="domain" description="Glycosyltransferase 2-like" evidence="8">
    <location>
        <begin position="20"/>
        <end position="183"/>
    </location>
</feature>
<dbReference type="EMBL" id="JAKJPO010000007">
    <property type="protein sequence ID" value="MCF7222531.1"/>
    <property type="molecule type" value="Genomic_DNA"/>
</dbReference>
<dbReference type="PANTHER" id="PTHR48090">
    <property type="entry name" value="UNDECAPRENYL-PHOSPHATE 4-DEOXY-4-FORMAMIDO-L-ARABINOSE TRANSFERASE-RELATED"/>
    <property type="match status" value="1"/>
</dbReference>
<keyword evidence="5 7" id="KW-1133">Transmembrane helix</keyword>
<evidence type="ECO:0000256" key="6">
    <source>
        <dbReference type="ARBA" id="ARBA00023136"/>
    </source>
</evidence>
<organism evidence="9 10">
    <name type="scientific">Marilutibacter chinensis</name>
    <dbReference type="NCBI Taxonomy" id="2912247"/>
    <lineage>
        <taxon>Bacteria</taxon>
        <taxon>Pseudomonadati</taxon>
        <taxon>Pseudomonadota</taxon>
        <taxon>Gammaproteobacteria</taxon>
        <taxon>Lysobacterales</taxon>
        <taxon>Lysobacteraceae</taxon>
        <taxon>Marilutibacter</taxon>
    </lineage>
</organism>